<dbReference type="Proteomes" id="UP000018142">
    <property type="component" value="Unassembled WGS sequence"/>
</dbReference>
<evidence type="ECO:0000256" key="1">
    <source>
        <dbReference type="SAM" id="MobiDB-lite"/>
    </source>
</evidence>
<proteinExistence type="predicted"/>
<feature type="compositionally biased region" description="Polar residues" evidence="1">
    <location>
        <begin position="35"/>
        <end position="46"/>
    </location>
</feature>
<gene>
    <name evidence="2" type="ORF">BN788_02268</name>
</gene>
<evidence type="ECO:0000313" key="2">
    <source>
        <dbReference type="EMBL" id="CDC47571.1"/>
    </source>
</evidence>
<feature type="compositionally biased region" description="Acidic residues" evidence="1">
    <location>
        <begin position="64"/>
        <end position="78"/>
    </location>
</feature>
<accession>R6RX29</accession>
<protein>
    <submittedName>
        <fullName evidence="2">Uncharacterized protein</fullName>
    </submittedName>
</protein>
<dbReference type="AlphaFoldDB" id="R6RX29"/>
<feature type="region of interest" description="Disordered" evidence="1">
    <location>
        <begin position="33"/>
        <end position="85"/>
    </location>
</feature>
<dbReference type="EMBL" id="CBFJ010000147">
    <property type="protein sequence ID" value="CDC47571.1"/>
    <property type="molecule type" value="Genomic_DNA"/>
</dbReference>
<organism evidence="2 3">
    <name type="scientific">[Eubacterium] siraeum CAG:80</name>
    <dbReference type="NCBI Taxonomy" id="1263080"/>
    <lineage>
        <taxon>Bacteria</taxon>
        <taxon>Bacillati</taxon>
        <taxon>Bacillota</taxon>
        <taxon>Clostridia</taxon>
        <taxon>Eubacteriales</taxon>
        <taxon>Oscillospiraceae</taxon>
        <taxon>Oscillospiraceae incertae sedis</taxon>
    </lineage>
</organism>
<sequence length="427" mass="48290">MADETASEPVSSIRTAESVEDALKEFGDFIGISETADSTGSTGSSEDISDDDLEQTSSIFEESTLSDELSETPDEPIDADEKPRTMDFFDLPDEAYTPVQLTEEKHNENVAEVEDLFGNLLMDDEPEVKKTFNDPSEVFSLFDTADGGQDDFDKYSDEKIEEESEKKKTSDTRKYIAQDIADNIASFAQLLEPLNAIKENKIRSKSGILFDWEMRIQALIGDLPIKTYWRNNFRNYEIWSDEKCMEKAGELLSMLELVGIVRDKAKEVVIDKDTLDFYSAQSEHLNNDFHIGETVVVTRPCWKINGHPARKGEIAKKAPFAEFSRKKVSPLETMLRENSCSDGDVNIPVTEDNFCTYDRDIPYVKRAIAEGFCKCAVRRMEDGGALAFFYEVIAEGENVHYSPCTLRFEVNIDKNANVVGRFRSEKV</sequence>
<reference evidence="2" key="1">
    <citation type="submission" date="2012-11" db="EMBL/GenBank/DDBJ databases">
        <title>Dependencies among metagenomic species, viruses, plasmids and units of genetic variation.</title>
        <authorList>
            <person name="Nielsen H.B."/>
            <person name="Almeida M."/>
            <person name="Juncker A.S."/>
            <person name="Rasmussen S."/>
            <person name="Li J."/>
            <person name="Sunagawa S."/>
            <person name="Plichta D."/>
            <person name="Gautier L."/>
            <person name="Le Chatelier E."/>
            <person name="Peletier E."/>
            <person name="Bonde I."/>
            <person name="Nielsen T."/>
            <person name="Manichanh C."/>
            <person name="Arumugam M."/>
            <person name="Batto J."/>
            <person name="Santos M.B.Q.D."/>
            <person name="Blom N."/>
            <person name="Borruel N."/>
            <person name="Burgdorf K.S."/>
            <person name="Boumezbeur F."/>
            <person name="Casellas F."/>
            <person name="Dore J."/>
            <person name="Guarner F."/>
            <person name="Hansen T."/>
            <person name="Hildebrand F."/>
            <person name="Kaas R.S."/>
            <person name="Kennedy S."/>
            <person name="Kristiansen K."/>
            <person name="Kultima J.R."/>
            <person name="Leonard P."/>
            <person name="Levenez F."/>
            <person name="Lund O."/>
            <person name="Moumen B."/>
            <person name="Le Paslier D."/>
            <person name="Pons N."/>
            <person name="Pedersen O."/>
            <person name="Prifti E."/>
            <person name="Qin J."/>
            <person name="Raes J."/>
            <person name="Tap J."/>
            <person name="Tims S."/>
            <person name="Ussery D.W."/>
            <person name="Yamada T."/>
            <person name="MetaHit consortium"/>
            <person name="Renault P."/>
            <person name="Sicheritz-Ponten T."/>
            <person name="Bork P."/>
            <person name="Wang J."/>
            <person name="Brunak S."/>
            <person name="Ehrlich S.D."/>
        </authorList>
    </citation>
    <scope>NUCLEOTIDE SEQUENCE [LARGE SCALE GENOMIC DNA]</scope>
</reference>
<name>R6RX29_9FIRM</name>
<evidence type="ECO:0000313" key="3">
    <source>
        <dbReference type="Proteomes" id="UP000018142"/>
    </source>
</evidence>
<comment type="caution">
    <text evidence="2">The sequence shown here is derived from an EMBL/GenBank/DDBJ whole genome shotgun (WGS) entry which is preliminary data.</text>
</comment>